<accession>A0A917TDI0</accession>
<evidence type="ECO:0000256" key="1">
    <source>
        <dbReference type="ARBA" id="ARBA00022679"/>
    </source>
</evidence>
<evidence type="ECO:0000256" key="3">
    <source>
        <dbReference type="ARBA" id="ARBA00022777"/>
    </source>
</evidence>
<dbReference type="Gene3D" id="3.40.1190.20">
    <property type="match status" value="1"/>
</dbReference>
<dbReference type="InterPro" id="IPR029056">
    <property type="entry name" value="Ribokinase-like"/>
</dbReference>
<keyword evidence="8" id="KW-1185">Reference proteome</keyword>
<comment type="caution">
    <text evidence="7">The sequence shown here is derived from an EMBL/GenBank/DDBJ whole genome shotgun (WGS) entry which is preliminary data.</text>
</comment>
<dbReference type="GO" id="GO:0016773">
    <property type="term" value="F:phosphotransferase activity, alcohol group as acceptor"/>
    <property type="evidence" value="ECO:0007669"/>
    <property type="project" value="InterPro"/>
</dbReference>
<dbReference type="SUPFAM" id="SSF53613">
    <property type="entry name" value="Ribokinase-like"/>
    <property type="match status" value="1"/>
</dbReference>
<evidence type="ECO:0000313" key="8">
    <source>
        <dbReference type="Proteomes" id="UP000655208"/>
    </source>
</evidence>
<keyword evidence="1" id="KW-0808">Transferase</keyword>
<dbReference type="GO" id="GO:0016301">
    <property type="term" value="F:kinase activity"/>
    <property type="evidence" value="ECO:0007669"/>
    <property type="project" value="UniProtKB-KW"/>
</dbReference>
<sequence length="419" mass="42961">MTCPAAPLPGSPELRTSGDTAWRDRYLAVGEIVGRGATLSGPVLTGQSACVDQLFTVDAERLARLAAAAADGGPDAELVGRVLDRVVAGRGGELVGRRPGAADRLRALLGAPDRRQVGGTGPQAAWALAVVGAPSVLALQDRSEQQLEVIDTRVGLCSGREVVPAGDVRPAGTPTKDPHLILECVPGVGAGPVSVRRATRIIVRFGNEPVECDDAFAAVSPTVSGVRAGLLSGLNGIAEHDAAAVRYLSELDRRWRGSGLAVVHHELAEYRSPAHLAAAVDLRLGTSLGLSLSELTALAGSGAVAPRARDVAVRAGVDRVVVHADDWVLAVHRAGAQPPVLALLAGSLLAAGRAAAGRPTAELAPPPAATYADDRPSDGRVDREWCAVAVPAPYLHRPSATVGLGDTFVAGLLLADSLP</sequence>
<dbReference type="EMBL" id="BMNA01000016">
    <property type="protein sequence ID" value="GGM16623.1"/>
    <property type="molecule type" value="Genomic_DNA"/>
</dbReference>
<name>A0A917TDI0_9ACTN</name>
<dbReference type="GO" id="GO:0006096">
    <property type="term" value="P:glycolytic process"/>
    <property type="evidence" value="ECO:0007669"/>
    <property type="project" value="UniProtKB-KW"/>
</dbReference>
<evidence type="ECO:0000313" key="7">
    <source>
        <dbReference type="EMBL" id="GGM16623.1"/>
    </source>
</evidence>
<protein>
    <recommendedName>
        <fullName evidence="9">ADP-dependent phosphofructokinase/glucokinase</fullName>
    </recommendedName>
</protein>
<keyword evidence="4" id="KW-0460">Magnesium</keyword>
<gene>
    <name evidence="7" type="ORF">GCM10011594_40900</name>
</gene>
<dbReference type="Proteomes" id="UP000655208">
    <property type="component" value="Unassembled WGS sequence"/>
</dbReference>
<proteinExistence type="predicted"/>
<dbReference type="RefSeq" id="WP_188944710.1">
    <property type="nucleotide sequence ID" value="NZ_BMNA01000016.1"/>
</dbReference>
<reference evidence="7" key="1">
    <citation type="journal article" date="2014" name="Int. J. Syst. Evol. Microbiol.">
        <title>Complete genome sequence of Corynebacterium casei LMG S-19264T (=DSM 44701T), isolated from a smear-ripened cheese.</title>
        <authorList>
            <consortium name="US DOE Joint Genome Institute (JGI-PGF)"/>
            <person name="Walter F."/>
            <person name="Albersmeier A."/>
            <person name="Kalinowski J."/>
            <person name="Ruckert C."/>
        </authorList>
    </citation>
    <scope>NUCLEOTIDE SEQUENCE</scope>
    <source>
        <strain evidence="7">CGMCC 4.7308</strain>
    </source>
</reference>
<dbReference type="Pfam" id="PF04587">
    <property type="entry name" value="ADP_PFK_GK"/>
    <property type="match status" value="1"/>
</dbReference>
<keyword evidence="3" id="KW-0418">Kinase</keyword>
<evidence type="ECO:0000256" key="4">
    <source>
        <dbReference type="ARBA" id="ARBA00022842"/>
    </source>
</evidence>
<feature type="region of interest" description="Disordered" evidence="6">
    <location>
        <begin position="359"/>
        <end position="378"/>
    </location>
</feature>
<evidence type="ECO:0008006" key="9">
    <source>
        <dbReference type="Google" id="ProtNLM"/>
    </source>
</evidence>
<organism evidence="7 8">
    <name type="scientific">Nakamurella endophytica</name>
    <dbReference type="NCBI Taxonomy" id="1748367"/>
    <lineage>
        <taxon>Bacteria</taxon>
        <taxon>Bacillati</taxon>
        <taxon>Actinomycetota</taxon>
        <taxon>Actinomycetes</taxon>
        <taxon>Nakamurellales</taxon>
        <taxon>Nakamurellaceae</taxon>
        <taxon>Nakamurella</taxon>
    </lineage>
</organism>
<dbReference type="AlphaFoldDB" id="A0A917TDI0"/>
<dbReference type="InterPro" id="IPR007666">
    <property type="entry name" value="ADP_PFK/GK"/>
</dbReference>
<keyword evidence="5" id="KW-0324">Glycolysis</keyword>
<keyword evidence="2" id="KW-0479">Metal-binding</keyword>
<evidence type="ECO:0000256" key="5">
    <source>
        <dbReference type="ARBA" id="ARBA00023152"/>
    </source>
</evidence>
<reference evidence="7" key="2">
    <citation type="submission" date="2020-09" db="EMBL/GenBank/DDBJ databases">
        <authorList>
            <person name="Sun Q."/>
            <person name="Zhou Y."/>
        </authorList>
    </citation>
    <scope>NUCLEOTIDE SEQUENCE</scope>
    <source>
        <strain evidence="7">CGMCC 4.7308</strain>
    </source>
</reference>
<evidence type="ECO:0000256" key="2">
    <source>
        <dbReference type="ARBA" id="ARBA00022723"/>
    </source>
</evidence>
<dbReference type="GO" id="GO:0046872">
    <property type="term" value="F:metal ion binding"/>
    <property type="evidence" value="ECO:0007669"/>
    <property type="project" value="UniProtKB-KW"/>
</dbReference>
<evidence type="ECO:0000256" key="6">
    <source>
        <dbReference type="SAM" id="MobiDB-lite"/>
    </source>
</evidence>
<dbReference type="Gene3D" id="3.30.1110.20">
    <property type="match status" value="1"/>
</dbReference>